<feature type="domain" description="Myb-like" evidence="1">
    <location>
        <begin position="35"/>
        <end position="83"/>
    </location>
</feature>
<dbReference type="InterPro" id="IPR001005">
    <property type="entry name" value="SANT/Myb"/>
</dbReference>
<evidence type="ECO:0000259" key="1">
    <source>
        <dbReference type="SMART" id="SM00717"/>
    </source>
</evidence>
<organism evidence="3">
    <name type="scientific">Hexamita inflata</name>
    <dbReference type="NCBI Taxonomy" id="28002"/>
    <lineage>
        <taxon>Eukaryota</taxon>
        <taxon>Metamonada</taxon>
        <taxon>Diplomonadida</taxon>
        <taxon>Hexamitidae</taxon>
        <taxon>Hexamitinae</taxon>
        <taxon>Hexamita</taxon>
    </lineage>
</organism>
<evidence type="ECO:0000313" key="6">
    <source>
        <dbReference type="Proteomes" id="UP001642409"/>
    </source>
</evidence>
<evidence type="ECO:0000313" key="5">
    <source>
        <dbReference type="EMBL" id="CAL6010263.1"/>
    </source>
</evidence>
<reference evidence="3" key="1">
    <citation type="submission" date="2023-06" db="EMBL/GenBank/DDBJ databases">
        <authorList>
            <person name="Kurt Z."/>
        </authorList>
    </citation>
    <scope>NUCLEOTIDE SEQUENCE</scope>
</reference>
<dbReference type="InterPro" id="IPR009057">
    <property type="entry name" value="Homeodomain-like_sf"/>
</dbReference>
<name>A0AA86QGS0_9EUKA</name>
<evidence type="ECO:0000313" key="4">
    <source>
        <dbReference type="EMBL" id="CAL6009006.1"/>
    </source>
</evidence>
<comment type="caution">
    <text evidence="3">The sequence shown here is derived from an EMBL/GenBank/DDBJ whole genome shotgun (WGS) entry which is preliminary data.</text>
</comment>
<dbReference type="AlphaFoldDB" id="A0AA86QGS0"/>
<dbReference type="SUPFAM" id="SSF46689">
    <property type="entry name" value="Homeodomain-like"/>
    <property type="match status" value="1"/>
</dbReference>
<dbReference type="EMBL" id="CAXDID020000058">
    <property type="protein sequence ID" value="CAL6009006.1"/>
    <property type="molecule type" value="Genomic_DNA"/>
</dbReference>
<evidence type="ECO:0000313" key="3">
    <source>
        <dbReference type="EMBL" id="CAI9958470.1"/>
    </source>
</evidence>
<evidence type="ECO:0000313" key="2">
    <source>
        <dbReference type="EMBL" id="CAI9920178.1"/>
    </source>
</evidence>
<gene>
    <name evidence="4" type="ORF">HINF_LOCUS21395</name>
    <name evidence="5" type="ORF">HINF_LOCUS21999</name>
    <name evidence="3" type="ORF">HINF_LOCUS46115</name>
    <name evidence="2" type="ORF">HINF_LOCUS7823</name>
</gene>
<protein>
    <submittedName>
        <fullName evidence="3">SANT/Myb domain</fullName>
    </submittedName>
    <submittedName>
        <fullName evidence="4">SANT/Myb_domain</fullName>
    </submittedName>
</protein>
<dbReference type="EMBL" id="CATOUU010000906">
    <property type="protein sequence ID" value="CAI9958470.1"/>
    <property type="molecule type" value="Genomic_DNA"/>
</dbReference>
<reference evidence="4 6" key="2">
    <citation type="submission" date="2024-07" db="EMBL/GenBank/DDBJ databases">
        <authorList>
            <person name="Akdeniz Z."/>
        </authorList>
    </citation>
    <scope>NUCLEOTIDE SEQUENCE [LARGE SCALE GENOMIC DNA]</scope>
</reference>
<proteinExistence type="predicted"/>
<dbReference type="Gene3D" id="1.20.58.1880">
    <property type="match status" value="1"/>
</dbReference>
<dbReference type="Proteomes" id="UP001642409">
    <property type="component" value="Unassembled WGS sequence"/>
</dbReference>
<dbReference type="EMBL" id="CATOUU010000195">
    <property type="protein sequence ID" value="CAI9920178.1"/>
    <property type="molecule type" value="Genomic_DNA"/>
</dbReference>
<accession>A0AA86QGS0</accession>
<dbReference type="CDD" id="cd00167">
    <property type="entry name" value="SANT"/>
    <property type="match status" value="1"/>
</dbReference>
<keyword evidence="6" id="KW-1185">Reference proteome</keyword>
<dbReference type="SMART" id="SM00717">
    <property type="entry name" value="SANT"/>
    <property type="match status" value="1"/>
</dbReference>
<dbReference type="EMBL" id="CAXDID020000061">
    <property type="protein sequence ID" value="CAL6010263.1"/>
    <property type="molecule type" value="Genomic_DNA"/>
</dbReference>
<sequence length="97" mass="11596">MQINEVLRDNYIILHDIHLHLHQINNLKFQSQKQVKDKWSKEEDLLMDLAISIFGINYKAISQVVTSKSSAQVYQRLRYLKDRQKQLKNILLCKDEE</sequence>